<dbReference type="OrthoDB" id="972683at2"/>
<dbReference type="STRING" id="1073325.SAMN05444483_101160"/>
<gene>
    <name evidence="2" type="ORF">SAMN05444483_101160</name>
</gene>
<dbReference type="RefSeq" id="WP_072875768.1">
    <property type="nucleotide sequence ID" value="NZ_FQVT01000001.1"/>
</dbReference>
<proteinExistence type="predicted"/>
<keyword evidence="3" id="KW-1185">Reference proteome</keyword>
<sequence>MRNFKSRIIVLCVLALCSVGCTKQETGFVPEQQEELFNLSLNISSLAISKNALTKQQNAEFPECLDDTPFYLEIVLMQNNNEMLGDANAPFRIDLTPNQMFTRDVPEMKLPAGEYYLDYCAVYNEAGDLLCLAPRADSPMAVFSDMPMPMQINLGADSKTFPDIPVLCFDNRDTNEYGYLFEVLENTRVENFCFFANYCSDNGRHFPAKYALDIVVEEDTIYSEIINSTGQYENGDYFADPLCVALPMSQNYGADEKYIDYTLSLLAWDEVYATNEEIEISGSLSQNDILEHFQGAENIEPKHIFFNCDNVE</sequence>
<reference evidence="3" key="1">
    <citation type="submission" date="2016-11" db="EMBL/GenBank/DDBJ databases">
        <authorList>
            <person name="Varghese N."/>
            <person name="Submissions S."/>
        </authorList>
    </citation>
    <scope>NUCLEOTIDE SEQUENCE [LARGE SCALE GENOMIC DNA]</scope>
    <source>
        <strain evidence="3">DSM 24579</strain>
    </source>
</reference>
<accession>A0A1M5BRK1</accession>
<evidence type="ECO:0008006" key="4">
    <source>
        <dbReference type="Google" id="ProtNLM"/>
    </source>
</evidence>
<protein>
    <recommendedName>
        <fullName evidence="4">DUF4382 domain-containing protein</fullName>
    </recommendedName>
</protein>
<feature type="signal peptide" evidence="1">
    <location>
        <begin position="1"/>
        <end position="23"/>
    </location>
</feature>
<dbReference type="AlphaFoldDB" id="A0A1M5BRK1"/>
<dbReference type="Proteomes" id="UP000183945">
    <property type="component" value="Unassembled WGS sequence"/>
</dbReference>
<name>A0A1M5BRK1_SALEC</name>
<organism evidence="2 3">
    <name type="scientific">Salegentibacter echinorum</name>
    <dbReference type="NCBI Taxonomy" id="1073325"/>
    <lineage>
        <taxon>Bacteria</taxon>
        <taxon>Pseudomonadati</taxon>
        <taxon>Bacteroidota</taxon>
        <taxon>Flavobacteriia</taxon>
        <taxon>Flavobacteriales</taxon>
        <taxon>Flavobacteriaceae</taxon>
        <taxon>Salegentibacter</taxon>
    </lineage>
</organism>
<evidence type="ECO:0000256" key="1">
    <source>
        <dbReference type="SAM" id="SignalP"/>
    </source>
</evidence>
<dbReference type="EMBL" id="FQVT01000001">
    <property type="protein sequence ID" value="SHF45163.1"/>
    <property type="molecule type" value="Genomic_DNA"/>
</dbReference>
<evidence type="ECO:0000313" key="2">
    <source>
        <dbReference type="EMBL" id="SHF45163.1"/>
    </source>
</evidence>
<keyword evidence="1" id="KW-0732">Signal</keyword>
<evidence type="ECO:0000313" key="3">
    <source>
        <dbReference type="Proteomes" id="UP000183945"/>
    </source>
</evidence>
<feature type="chain" id="PRO_5012906178" description="DUF4382 domain-containing protein" evidence="1">
    <location>
        <begin position="24"/>
        <end position="312"/>
    </location>
</feature>